<proteinExistence type="predicted"/>
<comment type="caution">
    <text evidence="1">The sequence shown here is derived from an EMBL/GenBank/DDBJ whole genome shotgun (WGS) entry which is preliminary data.</text>
</comment>
<gene>
    <name evidence="1" type="ORF">TKK_018859</name>
</gene>
<reference evidence="1 2" key="1">
    <citation type="journal article" date="2024" name="bioRxiv">
        <title>A reference genome for Trichogramma kaykai: A tiny desert-dwelling parasitoid wasp with competing sex-ratio distorters.</title>
        <authorList>
            <person name="Culotta J."/>
            <person name="Lindsey A.R."/>
        </authorList>
    </citation>
    <scope>NUCLEOTIDE SEQUENCE [LARGE SCALE GENOMIC DNA]</scope>
    <source>
        <strain evidence="1 2">KSX58</strain>
    </source>
</reference>
<dbReference type="Proteomes" id="UP001627154">
    <property type="component" value="Unassembled WGS sequence"/>
</dbReference>
<keyword evidence="2" id="KW-1185">Reference proteome</keyword>
<protein>
    <recommendedName>
        <fullName evidence="3">Reverse transcriptase Ty1/copia-type domain-containing protein</fullName>
    </recommendedName>
</protein>
<dbReference type="EMBL" id="JBJJXI010000155">
    <property type="protein sequence ID" value="KAL3385487.1"/>
    <property type="molecule type" value="Genomic_DNA"/>
</dbReference>
<evidence type="ECO:0008006" key="3">
    <source>
        <dbReference type="Google" id="ProtNLM"/>
    </source>
</evidence>
<organism evidence="1 2">
    <name type="scientific">Trichogramma kaykai</name>
    <dbReference type="NCBI Taxonomy" id="54128"/>
    <lineage>
        <taxon>Eukaryota</taxon>
        <taxon>Metazoa</taxon>
        <taxon>Ecdysozoa</taxon>
        <taxon>Arthropoda</taxon>
        <taxon>Hexapoda</taxon>
        <taxon>Insecta</taxon>
        <taxon>Pterygota</taxon>
        <taxon>Neoptera</taxon>
        <taxon>Endopterygota</taxon>
        <taxon>Hymenoptera</taxon>
        <taxon>Apocrita</taxon>
        <taxon>Proctotrupomorpha</taxon>
        <taxon>Chalcidoidea</taxon>
        <taxon>Trichogrammatidae</taxon>
        <taxon>Trichogramma</taxon>
    </lineage>
</organism>
<evidence type="ECO:0000313" key="2">
    <source>
        <dbReference type="Proteomes" id="UP001627154"/>
    </source>
</evidence>
<sequence length="125" mass="14340">MIACEVDMKEALSGPNKAAWLEAMHDEVKSLINNDTWTVVEKPRSAKLIGCRTRLRNKYNPDGTICRRKARLVAQGFSQIPVFPKRISRVLSCPKFTTTPRLRISVIFRHDDSHEFMEAIKIQLT</sequence>
<accession>A0ABD2VY11</accession>
<dbReference type="AlphaFoldDB" id="A0ABD2VY11"/>
<evidence type="ECO:0000313" key="1">
    <source>
        <dbReference type="EMBL" id="KAL3385487.1"/>
    </source>
</evidence>
<name>A0ABD2VY11_9HYME</name>